<proteinExistence type="predicted"/>
<dbReference type="Proteomes" id="UP001331761">
    <property type="component" value="Unassembled WGS sequence"/>
</dbReference>
<accession>A0AAN8G5M0</accession>
<comment type="caution">
    <text evidence="2">The sequence shown here is derived from an EMBL/GenBank/DDBJ whole genome shotgun (WGS) entry which is preliminary data.</text>
</comment>
<gene>
    <name evidence="2" type="ORF">GCK32_017225</name>
</gene>
<name>A0AAN8G5M0_TRICO</name>
<dbReference type="AlphaFoldDB" id="A0AAN8G5M0"/>
<evidence type="ECO:0000313" key="2">
    <source>
        <dbReference type="EMBL" id="KAK5981373.1"/>
    </source>
</evidence>
<organism evidence="2 3">
    <name type="scientific">Trichostrongylus colubriformis</name>
    <name type="common">Black scour worm</name>
    <dbReference type="NCBI Taxonomy" id="6319"/>
    <lineage>
        <taxon>Eukaryota</taxon>
        <taxon>Metazoa</taxon>
        <taxon>Ecdysozoa</taxon>
        <taxon>Nematoda</taxon>
        <taxon>Chromadorea</taxon>
        <taxon>Rhabditida</taxon>
        <taxon>Rhabditina</taxon>
        <taxon>Rhabditomorpha</taxon>
        <taxon>Strongyloidea</taxon>
        <taxon>Trichostrongylidae</taxon>
        <taxon>Trichostrongylus</taxon>
    </lineage>
</organism>
<evidence type="ECO:0000313" key="3">
    <source>
        <dbReference type="Proteomes" id="UP001331761"/>
    </source>
</evidence>
<dbReference type="EMBL" id="WIXE01006357">
    <property type="protein sequence ID" value="KAK5981373.1"/>
    <property type="molecule type" value="Genomic_DNA"/>
</dbReference>
<sequence>METPQTPQGYNNQGGTTQILTLTTGYGSKDAHRRAHTLAETEEEQNTVNSANVLADEDELLSWENFCTIESTGVDEFFGPKAEERLRTDEAVWKMLEETIVSKEDGYWVRLPWRKDAQQLPDKGLAPEALVKRLVDEPELLQGTKKRCKISLLKES</sequence>
<keyword evidence="3" id="KW-1185">Reference proteome</keyword>
<reference evidence="2 3" key="1">
    <citation type="submission" date="2019-10" db="EMBL/GenBank/DDBJ databases">
        <title>Assembly and Annotation for the nematode Trichostrongylus colubriformis.</title>
        <authorList>
            <person name="Martin J."/>
        </authorList>
    </citation>
    <scope>NUCLEOTIDE SEQUENCE [LARGE SCALE GENOMIC DNA]</scope>
    <source>
        <strain evidence="2">G859</strain>
        <tissue evidence="2">Whole worm</tissue>
    </source>
</reference>
<evidence type="ECO:0000256" key="1">
    <source>
        <dbReference type="SAM" id="MobiDB-lite"/>
    </source>
</evidence>
<feature type="region of interest" description="Disordered" evidence="1">
    <location>
        <begin position="30"/>
        <end position="50"/>
    </location>
</feature>
<protein>
    <submittedName>
        <fullName evidence="2">Uncharacterized protein</fullName>
    </submittedName>
</protein>